<dbReference type="FunFam" id="3.30.160.60:FF:000446">
    <property type="entry name" value="Zinc finger protein"/>
    <property type="match status" value="1"/>
</dbReference>
<dbReference type="SMART" id="SM00355">
    <property type="entry name" value="ZnF_C2H2"/>
    <property type="match status" value="3"/>
</dbReference>
<evidence type="ECO:0000256" key="10">
    <source>
        <dbReference type="ARBA" id="ARBA00023242"/>
    </source>
</evidence>
<keyword evidence="6" id="KW-0862">Zinc</keyword>
<dbReference type="PANTHER" id="PTHR24393:SF100">
    <property type="entry name" value="ZINC FINGER PROTEIN-RELATED"/>
    <property type="match status" value="1"/>
</dbReference>
<sequence>MPAAFLLSHCGDTKHPYIGRGCGIATGREPIGVDGKLQQRENESRKKPRDIRSTVRTWEDLPAQQQLWLKVKAFGLGLREPCQPALVDYQALYESMSTFRQNPHQTKYQELSVFVQHHECDDCSMAFSCSSQLAEHLRIHQVEKAPRDDEEAKAFRHRASFTRLQSVDTLDKHFECDQCGETFNRASKFIQHQSTHSRLKPHKCDVCPRAFQFLSSLITHQRFHAGKSPRLAQHQRTPERNKLFVCTGTHLGASLERDAGRERVHYPRTKASSAQPFAPGPEGSELPANPLTCGRTRFARVTAERRVPDAAGLFPRNSLQNWNADSAENWIAR</sequence>
<evidence type="ECO:0000256" key="12">
    <source>
        <dbReference type="SAM" id="MobiDB-lite"/>
    </source>
</evidence>
<comment type="subcellular location">
    <subcellularLocation>
        <location evidence="1">Nucleus</location>
    </subcellularLocation>
</comment>
<dbReference type="Gene3D" id="3.30.160.60">
    <property type="entry name" value="Classic Zinc Finger"/>
    <property type="match status" value="3"/>
</dbReference>
<keyword evidence="9" id="KW-0804">Transcription</keyword>
<comment type="caution">
    <text evidence="14">The sequence shown here is derived from an EMBL/GenBank/DDBJ whole genome shotgun (WGS) entry which is preliminary data.</text>
</comment>
<dbReference type="FunFam" id="3.30.160.60:FF:000045">
    <property type="entry name" value="ZFP69 zinc finger protein B"/>
    <property type="match status" value="1"/>
</dbReference>
<keyword evidence="8" id="KW-0238">DNA-binding</keyword>
<evidence type="ECO:0000256" key="5">
    <source>
        <dbReference type="ARBA" id="ARBA00022771"/>
    </source>
</evidence>
<dbReference type="GO" id="GO:0001228">
    <property type="term" value="F:DNA-binding transcription activator activity, RNA polymerase II-specific"/>
    <property type="evidence" value="ECO:0007669"/>
    <property type="project" value="TreeGrafter"/>
</dbReference>
<dbReference type="Proteomes" id="UP001214576">
    <property type="component" value="Unassembled WGS sequence"/>
</dbReference>
<evidence type="ECO:0000256" key="8">
    <source>
        <dbReference type="ARBA" id="ARBA00023125"/>
    </source>
</evidence>
<evidence type="ECO:0000313" key="15">
    <source>
        <dbReference type="Proteomes" id="UP001214576"/>
    </source>
</evidence>
<dbReference type="GO" id="GO:0000978">
    <property type="term" value="F:RNA polymerase II cis-regulatory region sequence-specific DNA binding"/>
    <property type="evidence" value="ECO:0007669"/>
    <property type="project" value="TreeGrafter"/>
</dbReference>
<name>A0AAD4U5Y0_OVIAM</name>
<evidence type="ECO:0000256" key="9">
    <source>
        <dbReference type="ARBA" id="ARBA00023163"/>
    </source>
</evidence>
<feature type="domain" description="C2H2-type" evidence="13">
    <location>
        <begin position="202"/>
        <end position="229"/>
    </location>
</feature>
<dbReference type="PANTHER" id="PTHR24393">
    <property type="entry name" value="ZINC FINGER PROTEIN"/>
    <property type="match status" value="1"/>
</dbReference>
<proteinExistence type="inferred from homology"/>
<dbReference type="PROSITE" id="PS50157">
    <property type="entry name" value="ZINC_FINGER_C2H2_2"/>
    <property type="match status" value="3"/>
</dbReference>
<dbReference type="InterPro" id="IPR036236">
    <property type="entry name" value="Znf_C2H2_sf"/>
</dbReference>
<accession>A0AAD4U5Y0</accession>
<keyword evidence="15" id="KW-1185">Reference proteome</keyword>
<gene>
    <name evidence="14" type="ORF">MG293_011977</name>
</gene>
<keyword evidence="7" id="KW-0805">Transcription regulation</keyword>
<evidence type="ECO:0000256" key="4">
    <source>
        <dbReference type="ARBA" id="ARBA00022737"/>
    </source>
</evidence>
<evidence type="ECO:0000256" key="1">
    <source>
        <dbReference type="ARBA" id="ARBA00004123"/>
    </source>
</evidence>
<dbReference type="Pfam" id="PF00096">
    <property type="entry name" value="zf-C2H2"/>
    <property type="match status" value="2"/>
</dbReference>
<feature type="region of interest" description="Disordered" evidence="12">
    <location>
        <begin position="268"/>
        <end position="291"/>
    </location>
</feature>
<evidence type="ECO:0000256" key="11">
    <source>
        <dbReference type="PROSITE-ProRule" id="PRU00042"/>
    </source>
</evidence>
<evidence type="ECO:0000256" key="2">
    <source>
        <dbReference type="ARBA" id="ARBA00006991"/>
    </source>
</evidence>
<dbReference type="FunFam" id="3.30.160.60:FF:000003">
    <property type="entry name" value="Zinc finger protein 3 homolog"/>
    <property type="match status" value="1"/>
</dbReference>
<dbReference type="GO" id="GO:0005634">
    <property type="term" value="C:nucleus"/>
    <property type="evidence" value="ECO:0007669"/>
    <property type="project" value="UniProtKB-SubCell"/>
</dbReference>
<evidence type="ECO:0000256" key="6">
    <source>
        <dbReference type="ARBA" id="ARBA00022833"/>
    </source>
</evidence>
<evidence type="ECO:0000256" key="3">
    <source>
        <dbReference type="ARBA" id="ARBA00022723"/>
    </source>
</evidence>
<keyword evidence="10" id="KW-0539">Nucleus</keyword>
<evidence type="ECO:0000256" key="7">
    <source>
        <dbReference type="ARBA" id="ARBA00023015"/>
    </source>
</evidence>
<evidence type="ECO:0000259" key="13">
    <source>
        <dbReference type="PROSITE" id="PS50157"/>
    </source>
</evidence>
<dbReference type="AlphaFoldDB" id="A0AAD4U5Y0"/>
<keyword evidence="3" id="KW-0479">Metal-binding</keyword>
<comment type="similarity">
    <text evidence="2">Belongs to the krueppel C2H2-type zinc-finger protein family.</text>
</comment>
<protein>
    <recommendedName>
        <fullName evidence="13">C2H2-type domain-containing protein</fullName>
    </recommendedName>
</protein>
<dbReference type="InterPro" id="IPR013087">
    <property type="entry name" value="Znf_C2H2_type"/>
</dbReference>
<keyword evidence="4" id="KW-0677">Repeat</keyword>
<dbReference type="SUPFAM" id="SSF57667">
    <property type="entry name" value="beta-beta-alpha zinc fingers"/>
    <property type="match status" value="2"/>
</dbReference>
<dbReference type="GO" id="GO:0008270">
    <property type="term" value="F:zinc ion binding"/>
    <property type="evidence" value="ECO:0007669"/>
    <property type="project" value="UniProtKB-KW"/>
</dbReference>
<dbReference type="PROSITE" id="PS00028">
    <property type="entry name" value="ZINC_FINGER_C2H2_1"/>
    <property type="match status" value="3"/>
</dbReference>
<feature type="domain" description="C2H2-type" evidence="13">
    <location>
        <begin position="174"/>
        <end position="201"/>
    </location>
</feature>
<organism evidence="14 15">
    <name type="scientific">Ovis ammon polii</name>
    <dbReference type="NCBI Taxonomy" id="230172"/>
    <lineage>
        <taxon>Eukaryota</taxon>
        <taxon>Metazoa</taxon>
        <taxon>Chordata</taxon>
        <taxon>Craniata</taxon>
        <taxon>Vertebrata</taxon>
        <taxon>Euteleostomi</taxon>
        <taxon>Mammalia</taxon>
        <taxon>Eutheria</taxon>
        <taxon>Laurasiatheria</taxon>
        <taxon>Artiodactyla</taxon>
        <taxon>Ruminantia</taxon>
        <taxon>Pecora</taxon>
        <taxon>Bovidae</taxon>
        <taxon>Caprinae</taxon>
        <taxon>Ovis</taxon>
    </lineage>
</organism>
<evidence type="ECO:0000313" key="14">
    <source>
        <dbReference type="EMBL" id="KAI4538574.1"/>
    </source>
</evidence>
<reference evidence="14" key="1">
    <citation type="submission" date="2022-03" db="EMBL/GenBank/DDBJ databases">
        <title>Genomic analyses of argali, domestic sheep and their hybrids provide insights into chromosomal evolution, heterosis and genetic basis of agronomic traits.</title>
        <authorList>
            <person name="Li M."/>
        </authorList>
    </citation>
    <scope>NUCLEOTIDE SEQUENCE</scope>
    <source>
        <strain evidence="14">CAU-MHL-2022a</strain>
        <tissue evidence="14">Skin</tissue>
    </source>
</reference>
<keyword evidence="5 11" id="KW-0863">Zinc-finger</keyword>
<dbReference type="EMBL" id="JAKZEL010000013">
    <property type="protein sequence ID" value="KAI4538574.1"/>
    <property type="molecule type" value="Genomic_DNA"/>
</dbReference>
<feature type="domain" description="C2H2-type" evidence="13">
    <location>
        <begin position="118"/>
        <end position="145"/>
    </location>
</feature>